<evidence type="ECO:0000256" key="5">
    <source>
        <dbReference type="ARBA" id="ARBA00022984"/>
    </source>
</evidence>
<dbReference type="PANTHER" id="PTHR47019">
    <property type="entry name" value="LIPID II FLIPPASE MURJ"/>
    <property type="match status" value="1"/>
</dbReference>
<keyword evidence="10" id="KW-0997">Cell inner membrane</keyword>
<evidence type="ECO:0000313" key="12">
    <source>
        <dbReference type="EMBL" id="RZO16267.1"/>
    </source>
</evidence>
<evidence type="ECO:0000256" key="3">
    <source>
        <dbReference type="ARBA" id="ARBA00022692"/>
    </source>
</evidence>
<feature type="transmembrane region" description="Helical" evidence="10">
    <location>
        <begin position="361"/>
        <end position="379"/>
    </location>
</feature>
<dbReference type="HAMAP" id="MF_02078">
    <property type="entry name" value="MurJ_MviN"/>
    <property type="match status" value="1"/>
</dbReference>
<evidence type="ECO:0000256" key="8">
    <source>
        <dbReference type="ARBA" id="ARBA00060041"/>
    </source>
</evidence>
<feature type="transmembrane region" description="Helical" evidence="10">
    <location>
        <begin position="391"/>
        <end position="409"/>
    </location>
</feature>
<comment type="function">
    <text evidence="8 10 11">Involved in peptidoglycan biosynthesis. Transports lipid-linked peptidoglycan precursors from the inner to the outer leaflet of the cytoplasmic membrane.</text>
</comment>
<keyword evidence="10 11" id="KW-0961">Cell wall biogenesis/degradation</keyword>
<evidence type="ECO:0000256" key="1">
    <source>
        <dbReference type="ARBA" id="ARBA00004651"/>
    </source>
</evidence>
<keyword evidence="2 10" id="KW-1003">Cell membrane</keyword>
<keyword evidence="4 10" id="KW-0133">Cell shape</keyword>
<reference evidence="12 13" key="1">
    <citation type="submission" date="2019-02" db="EMBL/GenBank/DDBJ databases">
        <title>Prokaryotic population dynamics and viral predation in marine succession experiment using metagenomics: the confinement effect.</title>
        <authorList>
            <person name="Haro-Moreno J.M."/>
            <person name="Rodriguez-Valera F."/>
            <person name="Lopez-Perez M."/>
        </authorList>
    </citation>
    <scope>NUCLEOTIDE SEQUENCE [LARGE SCALE GENOMIC DNA]</scope>
    <source>
        <strain evidence="12">MED-G167</strain>
    </source>
</reference>
<feature type="transmembrane region" description="Helical" evidence="10">
    <location>
        <begin position="167"/>
        <end position="190"/>
    </location>
</feature>
<evidence type="ECO:0000256" key="7">
    <source>
        <dbReference type="ARBA" id="ARBA00023136"/>
    </source>
</evidence>
<dbReference type="EMBL" id="SHBM01000052">
    <property type="protein sequence ID" value="RZO16267.1"/>
    <property type="molecule type" value="Genomic_DNA"/>
</dbReference>
<dbReference type="PRINTS" id="PR01806">
    <property type="entry name" value="VIRFACTRMVIN"/>
</dbReference>
<dbReference type="InterPro" id="IPR004268">
    <property type="entry name" value="MurJ"/>
</dbReference>
<feature type="transmembrane region" description="Helical" evidence="10">
    <location>
        <begin position="321"/>
        <end position="341"/>
    </location>
</feature>
<proteinExistence type="inferred from homology"/>
<gene>
    <name evidence="10 12" type="primary">murJ</name>
    <name evidence="12" type="ORF">EVB00_03205</name>
</gene>
<feature type="transmembrane region" description="Helical" evidence="10">
    <location>
        <begin position="134"/>
        <end position="155"/>
    </location>
</feature>
<accession>A0A520M4U6</accession>
<dbReference type="AlphaFoldDB" id="A0A520M4U6"/>
<dbReference type="GO" id="GO:0005886">
    <property type="term" value="C:plasma membrane"/>
    <property type="evidence" value="ECO:0007669"/>
    <property type="project" value="UniProtKB-SubCell"/>
</dbReference>
<comment type="similarity">
    <text evidence="9 10 11">Belongs to the MurJ/MviN family.</text>
</comment>
<organism evidence="12 13">
    <name type="scientific">SAR86 cluster bacterium</name>
    <dbReference type="NCBI Taxonomy" id="2030880"/>
    <lineage>
        <taxon>Bacteria</taxon>
        <taxon>Pseudomonadati</taxon>
        <taxon>Pseudomonadota</taxon>
        <taxon>Gammaproteobacteria</taxon>
        <taxon>SAR86 cluster</taxon>
    </lineage>
</organism>
<dbReference type="GO" id="GO:0009252">
    <property type="term" value="P:peptidoglycan biosynthetic process"/>
    <property type="evidence" value="ECO:0007669"/>
    <property type="project" value="UniProtKB-UniRule"/>
</dbReference>
<evidence type="ECO:0000313" key="13">
    <source>
        <dbReference type="Proteomes" id="UP000318359"/>
    </source>
</evidence>
<evidence type="ECO:0000256" key="11">
    <source>
        <dbReference type="PIRNR" id="PIRNR002869"/>
    </source>
</evidence>
<evidence type="ECO:0000256" key="9">
    <source>
        <dbReference type="ARBA" id="ARBA00061532"/>
    </source>
</evidence>
<dbReference type="InterPro" id="IPR051050">
    <property type="entry name" value="Lipid_II_flippase_MurJ/MviN"/>
</dbReference>
<dbReference type="PANTHER" id="PTHR47019:SF1">
    <property type="entry name" value="LIPID II FLIPPASE MURJ"/>
    <property type="match status" value="1"/>
</dbReference>
<keyword evidence="6 10" id="KW-1133">Transmembrane helix</keyword>
<protein>
    <recommendedName>
        <fullName evidence="10">Probable lipid II flippase MurJ</fullName>
    </recommendedName>
</protein>
<evidence type="ECO:0000256" key="2">
    <source>
        <dbReference type="ARBA" id="ARBA00022475"/>
    </source>
</evidence>
<comment type="caution">
    <text evidence="12">The sequence shown here is derived from an EMBL/GenBank/DDBJ whole genome shotgun (WGS) entry which is preliminary data.</text>
</comment>
<feature type="transmembrane region" description="Helical" evidence="10">
    <location>
        <begin position="452"/>
        <end position="470"/>
    </location>
</feature>
<feature type="transmembrane region" description="Helical" evidence="10">
    <location>
        <begin position="237"/>
        <end position="262"/>
    </location>
</feature>
<sequence length="517" mass="57342">MDNKTSSKNLIFTSYLKVGTWTGISRVFGLLRDITTTGLLGSSMLHDIFIVVLKIPNVFRRLFAEGAFSQAFIPIYGEYQEHKSTKEIKDFINNLAGTLLSFLFIFTLATLFIAPIFILIFAPGFYYDPVKKDIAVTVLRIMFPYLGLISLVAFAGGIQNSHKRFSIPAATPIIFNLCIIFSAFFLAPLFSIPILGLAWGVLLAGVIQLLVQLFPLSQINRLPVPKLGFLNEGVKKVFILMIPALIAGGVAQINLLIDTIFASLLETGSPTWLYVSDRLIQFPLGIFAIAIGTVLLPTLSQANEKGDIDLYKNQLHKSQRLVLFLAIPSLIGLIMCSEQLISTLFQRGAFSYLDVTQASKSLIAFSIGLPFFMMMKVLVPAFFSRKDTKTPMYAAIAALILNVLLNYIFAFKLGYGHTGLALASSVAAILSVSILFVILVKEKYIQYTNPFNRFNFALIVASFALVQFLMFGPFNIDFSSLSFVERLVNLSLEIFVSILIYLGISRIIVGKNLKELF</sequence>
<dbReference type="GO" id="GO:0071555">
    <property type="term" value="P:cell wall organization"/>
    <property type="evidence" value="ECO:0007669"/>
    <property type="project" value="UniProtKB-UniRule"/>
</dbReference>
<dbReference type="CDD" id="cd13123">
    <property type="entry name" value="MATE_MurJ_like"/>
    <property type="match status" value="1"/>
</dbReference>
<dbReference type="Pfam" id="PF03023">
    <property type="entry name" value="MurJ"/>
    <property type="match status" value="1"/>
</dbReference>
<evidence type="ECO:0000256" key="4">
    <source>
        <dbReference type="ARBA" id="ARBA00022960"/>
    </source>
</evidence>
<keyword evidence="10 11" id="KW-0813">Transport</keyword>
<dbReference type="GO" id="GO:0015648">
    <property type="term" value="F:lipid-linked peptidoglycan transporter activity"/>
    <property type="evidence" value="ECO:0007669"/>
    <property type="project" value="UniProtKB-UniRule"/>
</dbReference>
<keyword evidence="5 10" id="KW-0573">Peptidoglycan synthesis</keyword>
<dbReference type="Proteomes" id="UP000318359">
    <property type="component" value="Unassembled WGS sequence"/>
</dbReference>
<feature type="transmembrane region" description="Helical" evidence="10">
    <location>
        <begin position="490"/>
        <end position="509"/>
    </location>
</feature>
<comment type="pathway">
    <text evidence="10">Cell wall biogenesis; peptidoglycan biosynthesis.</text>
</comment>
<dbReference type="NCBIfam" id="TIGR01695">
    <property type="entry name" value="murJ_mviN"/>
    <property type="match status" value="1"/>
</dbReference>
<name>A0A520M4U6_9GAMM</name>
<feature type="transmembrane region" description="Helical" evidence="10">
    <location>
        <begin position="196"/>
        <end position="216"/>
    </location>
</feature>
<feature type="transmembrane region" description="Helical" evidence="10">
    <location>
        <begin position="99"/>
        <end position="122"/>
    </location>
</feature>
<feature type="transmembrane region" description="Helical" evidence="10">
    <location>
        <begin position="421"/>
        <end position="440"/>
    </location>
</feature>
<keyword evidence="3 10" id="KW-0812">Transmembrane</keyword>
<evidence type="ECO:0000256" key="10">
    <source>
        <dbReference type="HAMAP-Rule" id="MF_02078"/>
    </source>
</evidence>
<evidence type="ECO:0000256" key="6">
    <source>
        <dbReference type="ARBA" id="ARBA00022989"/>
    </source>
</evidence>
<dbReference type="PIRSF" id="PIRSF002869">
    <property type="entry name" value="MviN"/>
    <property type="match status" value="1"/>
</dbReference>
<dbReference type="GO" id="GO:0034204">
    <property type="term" value="P:lipid translocation"/>
    <property type="evidence" value="ECO:0007669"/>
    <property type="project" value="TreeGrafter"/>
</dbReference>
<feature type="transmembrane region" description="Helical" evidence="10">
    <location>
        <begin position="282"/>
        <end position="300"/>
    </location>
</feature>
<dbReference type="UniPathway" id="UPA00219"/>
<keyword evidence="7 10" id="KW-0472">Membrane</keyword>
<comment type="subcellular location">
    <subcellularLocation>
        <location evidence="10">Cell inner membrane</location>
        <topology evidence="10">Multi-pass membrane protein</topology>
    </subcellularLocation>
    <subcellularLocation>
        <location evidence="1">Cell membrane</location>
        <topology evidence="1">Multi-pass membrane protein</topology>
    </subcellularLocation>
</comment>
<dbReference type="GO" id="GO:0008360">
    <property type="term" value="P:regulation of cell shape"/>
    <property type="evidence" value="ECO:0007669"/>
    <property type="project" value="UniProtKB-UniRule"/>
</dbReference>